<name>A0A0C3J2Z4_PISTI</name>
<feature type="domain" description="Phosphatidate phosphatase APP1 catalytic" evidence="2">
    <location>
        <begin position="368"/>
        <end position="518"/>
    </location>
</feature>
<protein>
    <recommendedName>
        <fullName evidence="2">Phosphatidate phosphatase APP1 catalytic domain-containing protein</fullName>
    </recommendedName>
</protein>
<dbReference type="OrthoDB" id="2117591at2759"/>
<dbReference type="STRING" id="870435.A0A0C3J2Z4"/>
<evidence type="ECO:0000259" key="2">
    <source>
        <dbReference type="Pfam" id="PF09949"/>
    </source>
</evidence>
<evidence type="ECO:0000313" key="4">
    <source>
        <dbReference type="Proteomes" id="UP000054217"/>
    </source>
</evidence>
<feature type="compositionally biased region" description="Low complexity" evidence="1">
    <location>
        <begin position="577"/>
        <end position="599"/>
    </location>
</feature>
<dbReference type="EMBL" id="KN831976">
    <property type="protein sequence ID" value="KIO03433.1"/>
    <property type="molecule type" value="Genomic_DNA"/>
</dbReference>
<dbReference type="Pfam" id="PF09949">
    <property type="entry name" value="APP1_cat"/>
    <property type="match status" value="1"/>
</dbReference>
<feature type="region of interest" description="Disordered" evidence="1">
    <location>
        <begin position="1"/>
        <end position="20"/>
    </location>
</feature>
<evidence type="ECO:0000313" key="3">
    <source>
        <dbReference type="EMBL" id="KIO03433.1"/>
    </source>
</evidence>
<gene>
    <name evidence="3" type="ORF">M404DRAFT_1001353</name>
</gene>
<dbReference type="PANTHER" id="PTHR28208:SF3">
    <property type="entry name" value="PHOSPHATIDATE PHOSPHATASE APP1"/>
    <property type="match status" value="1"/>
</dbReference>
<dbReference type="GO" id="GO:0030479">
    <property type="term" value="C:actin cortical patch"/>
    <property type="evidence" value="ECO:0007669"/>
    <property type="project" value="TreeGrafter"/>
</dbReference>
<dbReference type="SUPFAM" id="SSF56784">
    <property type="entry name" value="HAD-like"/>
    <property type="match status" value="1"/>
</dbReference>
<dbReference type="HOGENOM" id="CLU_017236_0_0_1"/>
<dbReference type="InParanoid" id="A0A0C3J2Z4"/>
<sequence>MARALMATRGYTKKSPTSPHKLPDGRFFARTCCPASCTSKNPAYKMSSPKSRSSWKDYLGRRDFRFSLPARVRTLRPFQKNSAQLRHPDVVQTWSQWAAQKLRRNAPEAVLVHEVDLFPGWATECPRGLEPNQLDSFDIAVHISGIATSRRTPELLTPPQRTFLKLAKTFASLPKVQLNLTNQFLEDGGLKLPPRPHEISDDFEVGDLDRRFIDSLNQTDVPSSDSTQLFSALSSAEAYTPAQLKRLHDNLESRLRPFWASPLSSVPVQVSIFSPPANPGASRRLHSRQPIKTYEVRPGPDGFFASTITIPWEDVRSHPVASHIASDKTTLEHELLVEARVVGPEHSHTTRAPRAALGWIPITHSTLRVISDIDDTVKLSRVIDGARAAFHNVFAKNLEETVIPEMAEWYRALWSHGVRFHYVSNSPFELLQVMRQFIKISGLPPGSIRLRSYTGKSLFNGLLSAPATRKRANVVEVLDHFPQSRFILVGDSGEQDLELYARLAFERPAQIVGVFIRDVTAAGLQDPTGTQAEDVLTNLPRSPKRGSTVLPPATSSVPGRSVTIDNFRTGSAPLPQPSRKSTFFPSSFPSSFSSAVSSPKLTEDEISRESLDSSASGSFSLRSSTSLSSNSLRLTRRGTMPITDGEKKRCDLQNRVYRARLSIPKHIPFRVFEHPRECVEMEQITDLLEVGPRSA</sequence>
<proteinExistence type="predicted"/>
<feature type="compositionally biased region" description="Low complexity" evidence="1">
    <location>
        <begin position="612"/>
        <end position="633"/>
    </location>
</feature>
<feature type="region of interest" description="Disordered" evidence="1">
    <location>
        <begin position="530"/>
        <end position="645"/>
    </location>
</feature>
<dbReference type="InterPro" id="IPR052935">
    <property type="entry name" value="Mg2+_PAP"/>
</dbReference>
<dbReference type="PANTHER" id="PTHR28208">
    <property type="entry name" value="PHOSPHATIDATE PHOSPHATASE APP1"/>
    <property type="match status" value="1"/>
</dbReference>
<organism evidence="3 4">
    <name type="scientific">Pisolithus tinctorius Marx 270</name>
    <dbReference type="NCBI Taxonomy" id="870435"/>
    <lineage>
        <taxon>Eukaryota</taxon>
        <taxon>Fungi</taxon>
        <taxon>Dikarya</taxon>
        <taxon>Basidiomycota</taxon>
        <taxon>Agaricomycotina</taxon>
        <taxon>Agaricomycetes</taxon>
        <taxon>Agaricomycetidae</taxon>
        <taxon>Boletales</taxon>
        <taxon>Sclerodermatineae</taxon>
        <taxon>Pisolithaceae</taxon>
        <taxon>Pisolithus</taxon>
    </lineage>
</organism>
<dbReference type="GO" id="GO:0008195">
    <property type="term" value="F:phosphatidate phosphatase activity"/>
    <property type="evidence" value="ECO:0007669"/>
    <property type="project" value="InterPro"/>
</dbReference>
<reference evidence="4" key="2">
    <citation type="submission" date="2015-01" db="EMBL/GenBank/DDBJ databases">
        <title>Evolutionary Origins and Diversification of the Mycorrhizal Mutualists.</title>
        <authorList>
            <consortium name="DOE Joint Genome Institute"/>
            <consortium name="Mycorrhizal Genomics Consortium"/>
            <person name="Kohler A."/>
            <person name="Kuo A."/>
            <person name="Nagy L.G."/>
            <person name="Floudas D."/>
            <person name="Copeland A."/>
            <person name="Barry K.W."/>
            <person name="Cichocki N."/>
            <person name="Veneault-Fourrey C."/>
            <person name="LaButti K."/>
            <person name="Lindquist E.A."/>
            <person name="Lipzen A."/>
            <person name="Lundell T."/>
            <person name="Morin E."/>
            <person name="Murat C."/>
            <person name="Riley R."/>
            <person name="Ohm R."/>
            <person name="Sun H."/>
            <person name="Tunlid A."/>
            <person name="Henrissat B."/>
            <person name="Grigoriev I.V."/>
            <person name="Hibbett D.S."/>
            <person name="Martin F."/>
        </authorList>
    </citation>
    <scope>NUCLEOTIDE SEQUENCE [LARGE SCALE GENOMIC DNA]</scope>
    <source>
        <strain evidence="4">Marx 270</strain>
    </source>
</reference>
<keyword evidence="4" id="KW-1185">Reference proteome</keyword>
<reference evidence="3 4" key="1">
    <citation type="submission" date="2014-04" db="EMBL/GenBank/DDBJ databases">
        <authorList>
            <consortium name="DOE Joint Genome Institute"/>
            <person name="Kuo A."/>
            <person name="Kohler A."/>
            <person name="Costa M.D."/>
            <person name="Nagy L.G."/>
            <person name="Floudas D."/>
            <person name="Copeland A."/>
            <person name="Barry K.W."/>
            <person name="Cichocki N."/>
            <person name="Veneault-Fourrey C."/>
            <person name="LaButti K."/>
            <person name="Lindquist E.A."/>
            <person name="Lipzen A."/>
            <person name="Lundell T."/>
            <person name="Morin E."/>
            <person name="Murat C."/>
            <person name="Sun H."/>
            <person name="Tunlid A."/>
            <person name="Henrissat B."/>
            <person name="Grigoriev I.V."/>
            <person name="Hibbett D.S."/>
            <person name="Martin F."/>
            <person name="Nordberg H.P."/>
            <person name="Cantor M.N."/>
            <person name="Hua S.X."/>
        </authorList>
    </citation>
    <scope>NUCLEOTIDE SEQUENCE [LARGE SCALE GENOMIC DNA]</scope>
    <source>
        <strain evidence="3 4">Marx 270</strain>
    </source>
</reference>
<dbReference type="InterPro" id="IPR036412">
    <property type="entry name" value="HAD-like_sf"/>
</dbReference>
<feature type="compositionally biased region" description="Polar residues" evidence="1">
    <location>
        <begin position="553"/>
        <end position="569"/>
    </location>
</feature>
<dbReference type="AlphaFoldDB" id="A0A0C3J2Z4"/>
<dbReference type="Proteomes" id="UP000054217">
    <property type="component" value="Unassembled WGS sequence"/>
</dbReference>
<evidence type="ECO:0000256" key="1">
    <source>
        <dbReference type="SAM" id="MobiDB-lite"/>
    </source>
</evidence>
<feature type="compositionally biased region" description="Basic and acidic residues" evidence="1">
    <location>
        <begin position="601"/>
        <end position="611"/>
    </location>
</feature>
<accession>A0A0C3J2Z4</accession>
<dbReference type="InterPro" id="IPR019236">
    <property type="entry name" value="APP1_cat"/>
</dbReference>